<dbReference type="OrthoDB" id="248387at2759"/>
<accession>A0A8J2L5J3</accession>
<evidence type="ECO:0000313" key="2">
    <source>
        <dbReference type="Proteomes" id="UP000708208"/>
    </source>
</evidence>
<proteinExistence type="predicted"/>
<dbReference type="PANTHER" id="PTHR42881">
    <property type="entry name" value="PROLYL ENDOPEPTIDASE"/>
    <property type="match status" value="1"/>
</dbReference>
<evidence type="ECO:0000313" key="1">
    <source>
        <dbReference type="EMBL" id="CAG7826643.1"/>
    </source>
</evidence>
<sequence length="67" mass="7372">GQFDCEVYKETKVKNLDLNSFEVNQVYYPSKDGTAIPMYIVHKKSMIQDGSAPVQLTGYGANIRGGG</sequence>
<dbReference type="InterPro" id="IPR051167">
    <property type="entry name" value="Prolyl_oligopep/macrocyclase"/>
</dbReference>
<dbReference type="GO" id="GO:0005829">
    <property type="term" value="C:cytosol"/>
    <property type="evidence" value="ECO:0007669"/>
    <property type="project" value="TreeGrafter"/>
</dbReference>
<dbReference type="Proteomes" id="UP000708208">
    <property type="component" value="Unassembled WGS sequence"/>
</dbReference>
<dbReference type="GO" id="GO:0070012">
    <property type="term" value="F:oligopeptidase activity"/>
    <property type="evidence" value="ECO:0007669"/>
    <property type="project" value="TreeGrafter"/>
</dbReference>
<protein>
    <submittedName>
        <fullName evidence="1">Uncharacterized protein</fullName>
    </submittedName>
</protein>
<name>A0A8J2L5J3_9HEXA</name>
<keyword evidence="2" id="KW-1185">Reference proteome</keyword>
<dbReference type="PANTHER" id="PTHR42881:SF2">
    <property type="entry name" value="PROLYL ENDOPEPTIDASE"/>
    <property type="match status" value="1"/>
</dbReference>
<gene>
    <name evidence="1" type="ORF">AFUS01_LOCUS36687</name>
</gene>
<organism evidence="1 2">
    <name type="scientific">Allacma fusca</name>
    <dbReference type="NCBI Taxonomy" id="39272"/>
    <lineage>
        <taxon>Eukaryota</taxon>
        <taxon>Metazoa</taxon>
        <taxon>Ecdysozoa</taxon>
        <taxon>Arthropoda</taxon>
        <taxon>Hexapoda</taxon>
        <taxon>Collembola</taxon>
        <taxon>Symphypleona</taxon>
        <taxon>Sminthuridae</taxon>
        <taxon>Allacma</taxon>
    </lineage>
</organism>
<dbReference type="EMBL" id="CAJVCH010540605">
    <property type="protein sequence ID" value="CAG7826643.1"/>
    <property type="molecule type" value="Genomic_DNA"/>
</dbReference>
<comment type="caution">
    <text evidence="1">The sequence shown here is derived from an EMBL/GenBank/DDBJ whole genome shotgun (WGS) entry which is preliminary data.</text>
</comment>
<feature type="non-terminal residue" evidence="1">
    <location>
        <position position="1"/>
    </location>
</feature>
<reference evidence="1" key="1">
    <citation type="submission" date="2021-06" db="EMBL/GenBank/DDBJ databases">
        <authorList>
            <person name="Hodson N. C."/>
            <person name="Mongue J. A."/>
            <person name="Jaron S. K."/>
        </authorList>
    </citation>
    <scope>NUCLEOTIDE SEQUENCE</scope>
</reference>
<dbReference type="AlphaFoldDB" id="A0A8J2L5J3"/>